<dbReference type="EMBL" id="HBUE01351021">
    <property type="protein sequence ID" value="CAG6603208.1"/>
    <property type="molecule type" value="Transcribed_RNA"/>
</dbReference>
<evidence type="ECO:0000313" key="2">
    <source>
        <dbReference type="EMBL" id="CAG6603204.1"/>
    </source>
</evidence>
<reference evidence="2" key="1">
    <citation type="submission" date="2021-05" db="EMBL/GenBank/DDBJ databases">
        <authorList>
            <person name="Alioto T."/>
            <person name="Alioto T."/>
            <person name="Gomez Garrido J."/>
        </authorList>
    </citation>
    <scope>NUCLEOTIDE SEQUENCE</scope>
</reference>
<dbReference type="EMBL" id="HBUE01243917">
    <property type="protein sequence ID" value="CAG6550910.1"/>
    <property type="molecule type" value="Transcribed_RNA"/>
</dbReference>
<sequence>MRLNGRSKVVIVKNRRRLDSKPPKVVAFRFRRMLSLKLSRDSNSSNSRRRAHAQINRFHSDSKRQKVAELPFRKKLWQKLNRGSSSLSSKPKVRHRRKLEKIPL</sequence>
<accession>A0A8D8PIQ6</accession>
<proteinExistence type="predicted"/>
<dbReference type="AlphaFoldDB" id="A0A8D8PIQ6"/>
<evidence type="ECO:0000256" key="1">
    <source>
        <dbReference type="SAM" id="MobiDB-lite"/>
    </source>
</evidence>
<feature type="region of interest" description="Disordered" evidence="1">
    <location>
        <begin position="39"/>
        <end position="64"/>
    </location>
</feature>
<feature type="compositionally biased region" description="Basic residues" evidence="1">
    <location>
        <begin position="91"/>
        <end position="104"/>
    </location>
</feature>
<feature type="region of interest" description="Disordered" evidence="1">
    <location>
        <begin position="81"/>
        <end position="104"/>
    </location>
</feature>
<dbReference type="EMBL" id="HBUE01243921">
    <property type="protein sequence ID" value="CAG6550917.1"/>
    <property type="molecule type" value="Transcribed_RNA"/>
</dbReference>
<dbReference type="EMBL" id="HBUE01351018">
    <property type="protein sequence ID" value="CAG6603204.1"/>
    <property type="molecule type" value="Transcribed_RNA"/>
</dbReference>
<organism evidence="2">
    <name type="scientific">Culex pipiens</name>
    <name type="common">House mosquito</name>
    <dbReference type="NCBI Taxonomy" id="7175"/>
    <lineage>
        <taxon>Eukaryota</taxon>
        <taxon>Metazoa</taxon>
        <taxon>Ecdysozoa</taxon>
        <taxon>Arthropoda</taxon>
        <taxon>Hexapoda</taxon>
        <taxon>Insecta</taxon>
        <taxon>Pterygota</taxon>
        <taxon>Neoptera</taxon>
        <taxon>Endopterygota</taxon>
        <taxon>Diptera</taxon>
        <taxon>Nematocera</taxon>
        <taxon>Culicoidea</taxon>
        <taxon>Culicidae</taxon>
        <taxon>Culicinae</taxon>
        <taxon>Culicini</taxon>
        <taxon>Culex</taxon>
        <taxon>Culex</taxon>
    </lineage>
</organism>
<protein>
    <submittedName>
        <fullName evidence="2">(northern house mosquito) hypothetical protein</fullName>
    </submittedName>
</protein>
<name>A0A8D8PIQ6_CULPI</name>
<dbReference type="EMBL" id="HBUE01243920">
    <property type="protein sequence ID" value="CAG6550914.1"/>
    <property type="molecule type" value="Transcribed_RNA"/>
</dbReference>
<dbReference type="EMBL" id="HBUE01351022">
    <property type="protein sequence ID" value="CAG6603211.1"/>
    <property type="molecule type" value="Transcribed_RNA"/>
</dbReference>